<keyword evidence="5 7" id="KW-0234">DNA repair</keyword>
<evidence type="ECO:0000259" key="10">
    <source>
        <dbReference type="Pfam" id="PF15412"/>
    </source>
</evidence>
<evidence type="ECO:0000256" key="8">
    <source>
        <dbReference type="SAM" id="MobiDB-lite"/>
    </source>
</evidence>
<dbReference type="Pfam" id="PF15412">
    <property type="entry name" value="Nse4-Nse3_bdg"/>
    <property type="match status" value="1"/>
</dbReference>
<comment type="function">
    <text evidence="7">Component of the SMC5-SMC6 complex, that promotes sister chromatid alignment after DNA damage and facilitates double-stranded DNA breaks (DSBs) repair via homologous recombination between sister chromatids.</text>
</comment>
<evidence type="ECO:0000256" key="3">
    <source>
        <dbReference type="ARBA" id="ARBA00022763"/>
    </source>
</evidence>
<dbReference type="PANTHER" id="PTHR16140:SF0">
    <property type="entry name" value="NON-STRUCTURAL MAINTENANCE OF CHROMOSOMES ELEMENT 4"/>
    <property type="match status" value="1"/>
</dbReference>
<dbReference type="Pfam" id="PF08743">
    <property type="entry name" value="Nse4_C"/>
    <property type="match status" value="1"/>
</dbReference>
<dbReference type="InterPro" id="IPR029225">
    <property type="entry name" value="Nse4_Nse3-bd"/>
</dbReference>
<gene>
    <name evidence="11" type="ORF">N7G274_003456</name>
</gene>
<dbReference type="EMBL" id="JBEFKJ010000010">
    <property type="protein sequence ID" value="KAL2043936.1"/>
    <property type="molecule type" value="Genomic_DNA"/>
</dbReference>
<keyword evidence="3 7" id="KW-0227">DNA damage</keyword>
<feature type="compositionally biased region" description="Low complexity" evidence="8">
    <location>
        <begin position="35"/>
        <end position="45"/>
    </location>
</feature>
<protein>
    <recommendedName>
        <fullName evidence="7">Non-structural maintenance of chromosomes element 4</fullName>
    </recommendedName>
</protein>
<reference evidence="11 12" key="1">
    <citation type="submission" date="2024-09" db="EMBL/GenBank/DDBJ databases">
        <title>Rethinking Asexuality: The Enigmatic Case of Functional Sexual Genes in Lepraria (Stereocaulaceae).</title>
        <authorList>
            <person name="Doellman M."/>
            <person name="Sun Y."/>
            <person name="Barcenas-Pena A."/>
            <person name="Lumbsch H.T."/>
            <person name="Grewe F."/>
        </authorList>
    </citation>
    <scope>NUCLEOTIDE SEQUENCE [LARGE SCALE GENOMIC DNA]</scope>
    <source>
        <strain evidence="11 12">Mercado 3170</strain>
    </source>
</reference>
<dbReference type="Proteomes" id="UP001590950">
    <property type="component" value="Unassembled WGS sequence"/>
</dbReference>
<evidence type="ECO:0000313" key="12">
    <source>
        <dbReference type="Proteomes" id="UP001590950"/>
    </source>
</evidence>
<evidence type="ECO:0000313" key="11">
    <source>
        <dbReference type="EMBL" id="KAL2043936.1"/>
    </source>
</evidence>
<evidence type="ECO:0000256" key="2">
    <source>
        <dbReference type="ARBA" id="ARBA00008997"/>
    </source>
</evidence>
<organism evidence="11 12">
    <name type="scientific">Stereocaulon virgatum</name>
    <dbReference type="NCBI Taxonomy" id="373712"/>
    <lineage>
        <taxon>Eukaryota</taxon>
        <taxon>Fungi</taxon>
        <taxon>Dikarya</taxon>
        <taxon>Ascomycota</taxon>
        <taxon>Pezizomycotina</taxon>
        <taxon>Lecanoromycetes</taxon>
        <taxon>OSLEUM clade</taxon>
        <taxon>Lecanoromycetidae</taxon>
        <taxon>Lecanorales</taxon>
        <taxon>Lecanorineae</taxon>
        <taxon>Stereocaulaceae</taxon>
        <taxon>Stereocaulon</taxon>
    </lineage>
</organism>
<keyword evidence="4 7" id="KW-0233">DNA recombination</keyword>
<accession>A0ABR4AGH6</accession>
<dbReference type="PANTHER" id="PTHR16140">
    <property type="entry name" value="NON-STRUCTURAL MAINTENANCE OF CHROMOSOMES ELEMENT 4"/>
    <property type="match status" value="1"/>
</dbReference>
<evidence type="ECO:0000256" key="1">
    <source>
        <dbReference type="ARBA" id="ARBA00004123"/>
    </source>
</evidence>
<evidence type="ECO:0000259" key="9">
    <source>
        <dbReference type="Pfam" id="PF08743"/>
    </source>
</evidence>
<feature type="compositionally biased region" description="Acidic residues" evidence="8">
    <location>
        <begin position="235"/>
        <end position="245"/>
    </location>
</feature>
<evidence type="ECO:0000256" key="6">
    <source>
        <dbReference type="ARBA" id="ARBA00023242"/>
    </source>
</evidence>
<evidence type="ECO:0000256" key="7">
    <source>
        <dbReference type="RuleBase" id="RU365071"/>
    </source>
</evidence>
<comment type="subcellular location">
    <subcellularLocation>
        <location evidence="1 7">Nucleus</location>
    </subcellularLocation>
</comment>
<dbReference type="InterPro" id="IPR027786">
    <property type="entry name" value="Nse4/EID"/>
</dbReference>
<feature type="domain" description="Non-structural maintenance of chromosome element 4 C-terminal" evidence="9">
    <location>
        <begin position="371"/>
        <end position="458"/>
    </location>
</feature>
<evidence type="ECO:0000256" key="5">
    <source>
        <dbReference type="ARBA" id="ARBA00023204"/>
    </source>
</evidence>
<feature type="region of interest" description="Disordered" evidence="8">
    <location>
        <begin position="219"/>
        <end position="245"/>
    </location>
</feature>
<comment type="subunit">
    <text evidence="7">Component of the SMC5-SMC6 complex.</text>
</comment>
<keyword evidence="6 7" id="KW-0539">Nucleus</keyword>
<sequence>MARRTNLSADEYEYDALNNAITTTRQRREHVNVDSLSPSPSASFSSDKENRKAQPEPSRQKGKSCAMAPSHLPSPATAEDDPPRSSKRRKLSERDVPNATQTAHENALAGISDARYYDPDQSIEERRALRKDFRDLSKQLADSRTEYLAPGSRGLVTTLGKANDLFTSVKQTSDATLDSRLLVSTADLSAKRTTQLNLGDSTTGIDVDDFVGRCITFMRRGPSEGGTQRRRRNEDDSDEDATAGYDDGDEFNWAWLGRQACFPNNLRPSVPGFLLGPLSVQKRARKATQRRERLVKRDPKDAVRPEELKAHHMEKVESSNLTTLCKNIRELLVKTMNEGLRKVYEEMPEDVSDEDAQALMLKHNVADDEGVPFFHFVVNPKSFGQTVENLFYVSFLIRDGVSGFGNDSRGLPTIHATDTHTAKEVQEMNISKHQAVFHLDFETWEEIIETYGIKESIIPHRHSEEEANVAASGWYA</sequence>
<name>A0ABR4AGH6_9LECA</name>
<dbReference type="InterPro" id="IPR014854">
    <property type="entry name" value="Nse4_C"/>
</dbReference>
<proteinExistence type="inferred from homology"/>
<evidence type="ECO:0000256" key="4">
    <source>
        <dbReference type="ARBA" id="ARBA00023172"/>
    </source>
</evidence>
<feature type="region of interest" description="Disordered" evidence="8">
    <location>
        <begin position="21"/>
        <end position="107"/>
    </location>
</feature>
<comment type="similarity">
    <text evidence="2 7">Belongs to the NSE4 family.</text>
</comment>
<feature type="domain" description="Nse4/EID protein Nse3/MAGE-binding" evidence="10">
    <location>
        <begin position="178"/>
        <end position="239"/>
    </location>
</feature>
<keyword evidence="12" id="KW-1185">Reference proteome</keyword>
<comment type="caution">
    <text evidence="11">The sequence shown here is derived from an EMBL/GenBank/DDBJ whole genome shotgun (WGS) entry which is preliminary data.</text>
</comment>